<dbReference type="PANTHER" id="PTHR43736:SF1">
    <property type="entry name" value="DIHYDRONEOPTERIN TRIPHOSPHATE DIPHOSPHATASE"/>
    <property type="match status" value="1"/>
</dbReference>
<dbReference type="InterPro" id="IPR015797">
    <property type="entry name" value="NUDIX_hydrolase-like_dom_sf"/>
</dbReference>
<dbReference type="PANTHER" id="PTHR43736">
    <property type="entry name" value="ADP-RIBOSE PYROPHOSPHATASE"/>
    <property type="match status" value="1"/>
</dbReference>
<dbReference type="Pfam" id="PF00293">
    <property type="entry name" value="NUDIX"/>
    <property type="match status" value="1"/>
</dbReference>
<proteinExistence type="inferred from homology"/>
<dbReference type="CDD" id="cd03674">
    <property type="entry name" value="NUDIX_Hydrolase"/>
    <property type="match status" value="1"/>
</dbReference>
<evidence type="ECO:0000313" key="3">
    <source>
        <dbReference type="EMBL" id="AMJ41767.1"/>
    </source>
</evidence>
<dbReference type="EMBL" id="FQUA01000008">
    <property type="protein sequence ID" value="SHE84160.1"/>
    <property type="molecule type" value="Genomic_DNA"/>
</dbReference>
<organism evidence="4 6">
    <name type="scientific">Anaerotignum propionicum DSM 1682</name>
    <dbReference type="NCBI Taxonomy" id="991789"/>
    <lineage>
        <taxon>Bacteria</taxon>
        <taxon>Bacillati</taxon>
        <taxon>Bacillota</taxon>
        <taxon>Clostridia</taxon>
        <taxon>Lachnospirales</taxon>
        <taxon>Anaerotignaceae</taxon>
        <taxon>Anaerotignum</taxon>
    </lineage>
</organism>
<dbReference type="EMBL" id="CP014223">
    <property type="protein sequence ID" value="AMJ41767.1"/>
    <property type="molecule type" value="Genomic_DNA"/>
</dbReference>
<gene>
    <name evidence="3" type="ORF">CPRO_21870</name>
    <name evidence="4" type="ORF">SAMN02745151_01962</name>
</gene>
<evidence type="ECO:0000259" key="2">
    <source>
        <dbReference type="PROSITE" id="PS51462"/>
    </source>
</evidence>
<dbReference type="SUPFAM" id="SSF55811">
    <property type="entry name" value="Nudix"/>
    <property type="match status" value="1"/>
</dbReference>
<protein>
    <submittedName>
        <fullName evidence="4">8-oxo-dGTP pyrophosphatase MutT, NUDIX family</fullName>
    </submittedName>
    <submittedName>
        <fullName evidence="3">Dihydroneopterin triphosphate pyrophosphatase</fullName>
    </submittedName>
</protein>
<dbReference type="Proteomes" id="UP000184204">
    <property type="component" value="Unassembled WGS sequence"/>
</dbReference>
<dbReference type="Proteomes" id="UP000068026">
    <property type="component" value="Chromosome"/>
</dbReference>
<dbReference type="PROSITE" id="PS51462">
    <property type="entry name" value="NUDIX"/>
    <property type="match status" value="1"/>
</dbReference>
<evidence type="ECO:0000313" key="4">
    <source>
        <dbReference type="EMBL" id="SHE84160.1"/>
    </source>
</evidence>
<dbReference type="Gene3D" id="3.90.79.10">
    <property type="entry name" value="Nucleoside Triphosphate Pyrophosphohydrolase"/>
    <property type="match status" value="1"/>
</dbReference>
<reference evidence="3 5" key="1">
    <citation type="journal article" date="2016" name="Genome Announc.">
        <title>Complete Genome Sequence of the Amino Acid-Fermenting Clostridium propionicum X2 (DSM 1682).</title>
        <authorList>
            <person name="Poehlein A."/>
            <person name="Schlien K."/>
            <person name="Chowdhury N.P."/>
            <person name="Gottschalk G."/>
            <person name="Buckel W."/>
            <person name="Daniel R."/>
        </authorList>
    </citation>
    <scope>NUCLEOTIDE SEQUENCE [LARGE SCALE GENOMIC DNA]</scope>
    <source>
        <strain evidence="3 5">X2</strain>
    </source>
</reference>
<feature type="domain" description="Nudix hydrolase" evidence="2">
    <location>
        <begin position="42"/>
        <end position="180"/>
    </location>
</feature>
<evidence type="ECO:0000313" key="6">
    <source>
        <dbReference type="Proteomes" id="UP000184204"/>
    </source>
</evidence>
<dbReference type="RefSeq" id="WP_066051529.1">
    <property type="nucleotide sequence ID" value="NZ_CP014223.1"/>
</dbReference>
<sequence length="185" mass="21244">MNLLQSIWAYRPYTMEEEKEKQVILEFLEKSGDQILFRTSHFAHATATAMVFNDKKDKVLMIKHNIFDTWACVGGHADGEGNLLSVALKELQEETGVIAAVPHSKDILSLDILSVTAHYKRGEYVPNHLHINATFAFIADERVSLRIKEDENSDVAWIPVKEIESHCKEKEFVKVYKKIIEKIIY</sequence>
<reference evidence="5" key="2">
    <citation type="submission" date="2016-01" db="EMBL/GenBank/DDBJ databases">
        <authorList>
            <person name="Poehlein A."/>
            <person name="Schlien K."/>
            <person name="Gottschalk G."/>
            <person name="Buckel W."/>
            <person name="Daniel R."/>
        </authorList>
    </citation>
    <scope>NUCLEOTIDE SEQUENCE [LARGE SCALE GENOMIC DNA]</scope>
    <source>
        <strain evidence="5">X2</strain>
    </source>
</reference>
<dbReference type="InterPro" id="IPR000086">
    <property type="entry name" value="NUDIX_hydrolase_dom"/>
</dbReference>
<accession>A0A110A7B1</accession>
<dbReference type="KEGG" id="cpro:CPRO_21870"/>
<evidence type="ECO:0000313" key="5">
    <source>
        <dbReference type="Proteomes" id="UP000068026"/>
    </source>
</evidence>
<dbReference type="OrthoDB" id="9787880at2"/>
<dbReference type="AlphaFoldDB" id="A0A110A7B1"/>
<reference evidence="6" key="3">
    <citation type="submission" date="2016-11" db="EMBL/GenBank/DDBJ databases">
        <authorList>
            <person name="Jaros S."/>
            <person name="Januszkiewicz K."/>
            <person name="Wedrychowicz H."/>
        </authorList>
    </citation>
    <scope>NUCLEOTIDE SEQUENCE [LARGE SCALE GENOMIC DNA]</scope>
    <source>
        <strain evidence="6">DSM 1682</strain>
    </source>
</reference>
<keyword evidence="5" id="KW-1185">Reference proteome</keyword>
<comment type="similarity">
    <text evidence="1">Belongs to the Nudix hydrolase family.</text>
</comment>
<name>A0A110A7B1_ANAPI</name>
<reference evidence="4" key="4">
    <citation type="submission" date="2016-11" db="EMBL/GenBank/DDBJ databases">
        <authorList>
            <person name="Varghese N."/>
            <person name="Submissions S."/>
        </authorList>
    </citation>
    <scope>NUCLEOTIDE SEQUENCE</scope>
    <source>
        <strain evidence="4">DSM 1682</strain>
    </source>
</reference>
<evidence type="ECO:0000256" key="1">
    <source>
        <dbReference type="ARBA" id="ARBA00005582"/>
    </source>
</evidence>